<dbReference type="PANTHER" id="PTHR30474">
    <property type="entry name" value="CELL CYCLE PROTEIN"/>
    <property type="match status" value="1"/>
</dbReference>
<dbReference type="GO" id="GO:0009252">
    <property type="term" value="P:peptidoglycan biosynthetic process"/>
    <property type="evidence" value="ECO:0007669"/>
    <property type="project" value="UniProtKB-KW"/>
</dbReference>
<feature type="transmembrane region" description="Helical" evidence="21">
    <location>
        <begin position="344"/>
        <end position="365"/>
    </location>
</feature>
<feature type="transmembrane region" description="Helical" evidence="21">
    <location>
        <begin position="56"/>
        <end position="73"/>
    </location>
</feature>
<dbReference type="GO" id="GO:0005886">
    <property type="term" value="C:plasma membrane"/>
    <property type="evidence" value="ECO:0007669"/>
    <property type="project" value="UniProtKB-SubCell"/>
</dbReference>
<evidence type="ECO:0000256" key="21">
    <source>
        <dbReference type="SAM" id="Phobius"/>
    </source>
</evidence>
<dbReference type="GO" id="GO:0071555">
    <property type="term" value="P:cell wall organization"/>
    <property type="evidence" value="ECO:0007669"/>
    <property type="project" value="UniProtKB-KW"/>
</dbReference>
<proteinExistence type="inferred from homology"/>
<evidence type="ECO:0000256" key="16">
    <source>
        <dbReference type="ARBA" id="ARBA00038053"/>
    </source>
</evidence>
<comment type="similarity">
    <text evidence="16">Belongs to the SEDS family. FtsW subfamily.</text>
</comment>
<protein>
    <recommendedName>
        <fullName evidence="17">Probable peptidoglycan glycosyltransferase FtsW</fullName>
        <ecNumber evidence="19">2.4.99.28</ecNumber>
    </recommendedName>
    <alternativeName>
        <fullName evidence="18">Cell division protein FtsW</fullName>
    </alternativeName>
    <alternativeName>
        <fullName evidence="15">Cell wall polymerase</fullName>
    </alternativeName>
    <alternativeName>
        <fullName evidence="14">Peptidoglycan polymerase</fullName>
    </alternativeName>
</protein>
<evidence type="ECO:0000256" key="15">
    <source>
        <dbReference type="ARBA" id="ARBA00033270"/>
    </source>
</evidence>
<dbReference type="GO" id="GO:0015648">
    <property type="term" value="F:lipid-linked peptidoglycan transporter activity"/>
    <property type="evidence" value="ECO:0007669"/>
    <property type="project" value="TreeGrafter"/>
</dbReference>
<keyword evidence="7 21" id="KW-0812">Transmembrane</keyword>
<dbReference type="GO" id="GO:0008955">
    <property type="term" value="F:peptidoglycan glycosyltransferase activity"/>
    <property type="evidence" value="ECO:0007669"/>
    <property type="project" value="UniProtKB-EC"/>
</dbReference>
<keyword evidence="5" id="KW-0328">Glycosyltransferase</keyword>
<keyword evidence="3" id="KW-1003">Cell membrane</keyword>
<feature type="transmembrane region" description="Helical" evidence="21">
    <location>
        <begin position="112"/>
        <end position="135"/>
    </location>
</feature>
<dbReference type="Proteomes" id="UP000886005">
    <property type="component" value="Unassembled WGS sequence"/>
</dbReference>
<keyword evidence="4" id="KW-0132">Cell division</keyword>
<dbReference type="InterPro" id="IPR001182">
    <property type="entry name" value="FtsW/RodA"/>
</dbReference>
<evidence type="ECO:0000256" key="1">
    <source>
        <dbReference type="ARBA" id="ARBA00004651"/>
    </source>
</evidence>
<comment type="catalytic activity">
    <reaction evidence="20">
        <text>[GlcNAc-(1-&gt;4)-Mur2Ac(oyl-L-Ala-gamma-D-Glu-L-Lys-D-Ala-D-Ala)](n)-di-trans,octa-cis-undecaprenyl diphosphate + beta-D-GlcNAc-(1-&gt;4)-Mur2Ac(oyl-L-Ala-gamma-D-Glu-L-Lys-D-Ala-D-Ala)-di-trans,octa-cis-undecaprenyl diphosphate = [GlcNAc-(1-&gt;4)-Mur2Ac(oyl-L-Ala-gamma-D-Glu-L-Lys-D-Ala-D-Ala)](n+1)-di-trans,octa-cis-undecaprenyl diphosphate + di-trans,octa-cis-undecaprenyl diphosphate + H(+)</text>
        <dbReference type="Rhea" id="RHEA:23708"/>
        <dbReference type="Rhea" id="RHEA-COMP:9602"/>
        <dbReference type="Rhea" id="RHEA-COMP:9603"/>
        <dbReference type="ChEBI" id="CHEBI:15378"/>
        <dbReference type="ChEBI" id="CHEBI:58405"/>
        <dbReference type="ChEBI" id="CHEBI:60033"/>
        <dbReference type="ChEBI" id="CHEBI:78435"/>
        <dbReference type="EC" id="2.4.99.28"/>
    </reaction>
</comment>
<feature type="transmembrane region" description="Helical" evidence="21">
    <location>
        <begin position="192"/>
        <end position="210"/>
    </location>
</feature>
<evidence type="ECO:0000256" key="11">
    <source>
        <dbReference type="ARBA" id="ARBA00023136"/>
    </source>
</evidence>
<evidence type="ECO:0000256" key="8">
    <source>
        <dbReference type="ARBA" id="ARBA00022960"/>
    </source>
</evidence>
<keyword evidence="9" id="KW-0573">Peptidoglycan synthesis</keyword>
<dbReference type="InterPro" id="IPR013437">
    <property type="entry name" value="FtsW"/>
</dbReference>
<evidence type="ECO:0000256" key="10">
    <source>
        <dbReference type="ARBA" id="ARBA00022989"/>
    </source>
</evidence>
<comment type="pathway">
    <text evidence="2">Cell wall biogenesis; peptidoglycan biosynthesis.</text>
</comment>
<evidence type="ECO:0000256" key="18">
    <source>
        <dbReference type="ARBA" id="ARBA00041418"/>
    </source>
</evidence>
<keyword evidence="10 21" id="KW-1133">Transmembrane helix</keyword>
<keyword evidence="12" id="KW-0131">Cell cycle</keyword>
<evidence type="ECO:0000313" key="22">
    <source>
        <dbReference type="EMBL" id="HED09850.1"/>
    </source>
</evidence>
<keyword evidence="6" id="KW-0808">Transferase</keyword>
<reference evidence="22" key="1">
    <citation type="journal article" date="2020" name="mSystems">
        <title>Genome- and Community-Level Interaction Insights into Carbon Utilization and Element Cycling Functions of Hydrothermarchaeota in Hydrothermal Sediment.</title>
        <authorList>
            <person name="Zhou Z."/>
            <person name="Liu Y."/>
            <person name="Xu W."/>
            <person name="Pan J."/>
            <person name="Luo Z.H."/>
            <person name="Li M."/>
        </authorList>
    </citation>
    <scope>NUCLEOTIDE SEQUENCE [LARGE SCALE GENOMIC DNA]</scope>
    <source>
        <strain evidence="22">HyVt-456</strain>
    </source>
</reference>
<feature type="transmembrane region" description="Helical" evidence="21">
    <location>
        <begin position="80"/>
        <end position="100"/>
    </location>
</feature>
<keyword evidence="13" id="KW-0961">Cell wall biogenesis/degradation</keyword>
<feature type="transmembrane region" description="Helical" evidence="21">
    <location>
        <begin position="147"/>
        <end position="163"/>
    </location>
</feature>
<comment type="subcellular location">
    <subcellularLocation>
        <location evidence="1">Cell membrane</location>
        <topology evidence="1">Multi-pass membrane protein</topology>
    </subcellularLocation>
</comment>
<feature type="transmembrane region" description="Helical" evidence="21">
    <location>
        <begin position="169"/>
        <end position="185"/>
    </location>
</feature>
<evidence type="ECO:0000256" key="19">
    <source>
        <dbReference type="ARBA" id="ARBA00044770"/>
    </source>
</evidence>
<evidence type="ECO:0000256" key="12">
    <source>
        <dbReference type="ARBA" id="ARBA00023306"/>
    </source>
</evidence>
<evidence type="ECO:0000256" key="17">
    <source>
        <dbReference type="ARBA" id="ARBA00041185"/>
    </source>
</evidence>
<sequence>MVYKMKQQNKVDLVLASTVILLTLAGPLMVYSASTIFAQNMKIPQPPTYFFNKQMLWASFSIGALLLISRLPLRHFRTPYRIVALNILSFVLLIVVLLVTDEIKGAHRWLKLGFANFQVSELSKLAVILFFSYWLSHKDLSQGGYRETALPMFLVLGGTMLLIMIQPDLGTALLLATITLMMVFVSRFRLSYLLATILPAVPLGAIYLSLRPYQLQRIENWLHGLSDPLSASYQVRQSIVAIGSGGFSGLGFGESKQKLLFLPDAHTDFIFSIISEELGLIGASLLLGAFVLILYRGLRIARKAPDTFSQFLAFGLTLNVVLYAFMNIAVVSGVVPATGIPMPFISYGGSHMVFMGVNVGILLSISRSVETKAGLSKNENSYSLQRERLNRSLVR</sequence>
<evidence type="ECO:0000256" key="20">
    <source>
        <dbReference type="ARBA" id="ARBA00049902"/>
    </source>
</evidence>
<accession>A0A7V1LKU9</accession>
<organism evidence="22">
    <name type="scientific">Caldithrix abyssi</name>
    <dbReference type="NCBI Taxonomy" id="187145"/>
    <lineage>
        <taxon>Bacteria</taxon>
        <taxon>Pseudomonadati</taxon>
        <taxon>Calditrichota</taxon>
        <taxon>Calditrichia</taxon>
        <taxon>Calditrichales</taxon>
        <taxon>Calditrichaceae</taxon>
        <taxon>Caldithrix</taxon>
    </lineage>
</organism>
<dbReference type="GO" id="GO:0051301">
    <property type="term" value="P:cell division"/>
    <property type="evidence" value="ECO:0007669"/>
    <property type="project" value="UniProtKB-KW"/>
</dbReference>
<evidence type="ECO:0000256" key="3">
    <source>
        <dbReference type="ARBA" id="ARBA00022475"/>
    </source>
</evidence>
<dbReference type="NCBIfam" id="TIGR02614">
    <property type="entry name" value="ftsW"/>
    <property type="match status" value="1"/>
</dbReference>
<evidence type="ECO:0000256" key="14">
    <source>
        <dbReference type="ARBA" id="ARBA00032370"/>
    </source>
</evidence>
<dbReference type="EMBL" id="DRLD01000111">
    <property type="protein sequence ID" value="HED09850.1"/>
    <property type="molecule type" value="Genomic_DNA"/>
</dbReference>
<dbReference type="Pfam" id="PF01098">
    <property type="entry name" value="FTSW_RODA_SPOVE"/>
    <property type="match status" value="1"/>
</dbReference>
<comment type="caution">
    <text evidence="22">The sequence shown here is derived from an EMBL/GenBank/DDBJ whole genome shotgun (WGS) entry which is preliminary data.</text>
</comment>
<keyword evidence="8" id="KW-0133">Cell shape</keyword>
<dbReference type="PANTHER" id="PTHR30474:SF2">
    <property type="entry name" value="PEPTIDOGLYCAN GLYCOSYLTRANSFERASE FTSW-RELATED"/>
    <property type="match status" value="1"/>
</dbReference>
<evidence type="ECO:0000256" key="6">
    <source>
        <dbReference type="ARBA" id="ARBA00022679"/>
    </source>
</evidence>
<feature type="transmembrane region" description="Helical" evidence="21">
    <location>
        <begin position="307"/>
        <end position="332"/>
    </location>
</feature>
<gene>
    <name evidence="22" type="primary">ftsW</name>
    <name evidence="22" type="ORF">ENJ10_04115</name>
</gene>
<evidence type="ECO:0000256" key="5">
    <source>
        <dbReference type="ARBA" id="ARBA00022676"/>
    </source>
</evidence>
<evidence type="ECO:0000256" key="2">
    <source>
        <dbReference type="ARBA" id="ARBA00004752"/>
    </source>
</evidence>
<dbReference type="GO" id="GO:0032153">
    <property type="term" value="C:cell division site"/>
    <property type="evidence" value="ECO:0007669"/>
    <property type="project" value="TreeGrafter"/>
</dbReference>
<dbReference type="AlphaFoldDB" id="A0A7V1LKU9"/>
<evidence type="ECO:0000256" key="9">
    <source>
        <dbReference type="ARBA" id="ARBA00022984"/>
    </source>
</evidence>
<name>A0A7V1LKU9_CALAY</name>
<evidence type="ECO:0000256" key="13">
    <source>
        <dbReference type="ARBA" id="ARBA00023316"/>
    </source>
</evidence>
<keyword evidence="11 21" id="KW-0472">Membrane</keyword>
<feature type="transmembrane region" description="Helical" evidence="21">
    <location>
        <begin position="269"/>
        <end position="295"/>
    </location>
</feature>
<evidence type="ECO:0000256" key="4">
    <source>
        <dbReference type="ARBA" id="ARBA00022618"/>
    </source>
</evidence>
<evidence type="ECO:0000256" key="7">
    <source>
        <dbReference type="ARBA" id="ARBA00022692"/>
    </source>
</evidence>
<dbReference type="GO" id="GO:0008360">
    <property type="term" value="P:regulation of cell shape"/>
    <property type="evidence" value="ECO:0007669"/>
    <property type="project" value="UniProtKB-KW"/>
</dbReference>
<dbReference type="EC" id="2.4.99.28" evidence="19"/>